<dbReference type="InterPro" id="IPR011746">
    <property type="entry name" value="Trp_synth-assoc_CHP"/>
</dbReference>
<evidence type="ECO:0000313" key="3">
    <source>
        <dbReference type="EMBL" id="SDN73204.1"/>
    </source>
</evidence>
<reference evidence="3 4" key="1">
    <citation type="submission" date="2016-10" db="EMBL/GenBank/DDBJ databases">
        <authorList>
            <person name="de Groot N.N."/>
        </authorList>
    </citation>
    <scope>NUCLEOTIDE SEQUENCE [LARGE SCALE GENOMIC DNA]</scope>
    <source>
        <strain evidence="3 4">CGMCC 4.2022</strain>
    </source>
</reference>
<feature type="compositionally biased region" description="Low complexity" evidence="1">
    <location>
        <begin position="104"/>
        <end position="121"/>
    </location>
</feature>
<keyword evidence="4" id="KW-1185">Reference proteome</keyword>
<gene>
    <name evidence="3" type="ORF">SAMN05216259_105340</name>
</gene>
<feature type="compositionally biased region" description="Low complexity" evidence="1">
    <location>
        <begin position="74"/>
        <end position="84"/>
    </location>
</feature>
<dbReference type="EMBL" id="FNIE01000005">
    <property type="protein sequence ID" value="SDN73204.1"/>
    <property type="molecule type" value="Genomic_DNA"/>
</dbReference>
<dbReference type="STRING" id="310781.SAMN05216259_105340"/>
<evidence type="ECO:0000313" key="4">
    <source>
        <dbReference type="Proteomes" id="UP000199341"/>
    </source>
</evidence>
<feature type="transmembrane region" description="Helical" evidence="2">
    <location>
        <begin position="237"/>
        <end position="256"/>
    </location>
</feature>
<evidence type="ECO:0000256" key="1">
    <source>
        <dbReference type="SAM" id="MobiDB-lite"/>
    </source>
</evidence>
<protein>
    <submittedName>
        <fullName evidence="3">Trp region conserved hypothetical membrane protein</fullName>
    </submittedName>
</protein>
<feature type="transmembrane region" description="Helical" evidence="2">
    <location>
        <begin position="163"/>
        <end position="190"/>
    </location>
</feature>
<dbReference type="Proteomes" id="UP000199341">
    <property type="component" value="Unassembled WGS sequence"/>
</dbReference>
<evidence type="ECO:0000256" key="2">
    <source>
        <dbReference type="SAM" id="Phobius"/>
    </source>
</evidence>
<feature type="region of interest" description="Disordered" evidence="1">
    <location>
        <begin position="315"/>
        <end position="359"/>
    </location>
</feature>
<keyword evidence="2" id="KW-0812">Transmembrane</keyword>
<feature type="transmembrane region" description="Helical" evidence="2">
    <location>
        <begin position="286"/>
        <end position="306"/>
    </location>
</feature>
<feature type="compositionally biased region" description="Low complexity" evidence="1">
    <location>
        <begin position="40"/>
        <end position="55"/>
    </location>
</feature>
<sequence length="359" mass="34780">MNSSPGTHTPHQPTPDPEAPAATAATAPRTGERAGGGPAATGSATAAQAGARLGTEAASPEGERDGSVVGSQGGAEAADSGSEAVVHAGARVGAQAAPPEGARDGSAAGSQGGADASAHAGGEPGGEGAAGAGPHGRAQGAPESGEGAPAVVRRAGDADKRRAYRVLAVALGSGAVGAGLVLLAAGKTWARGETADGVSSLHVHATGSQMTALPGALALVGLASLVAVFAVRRAGRYLVSGLLALSGLGVVLAALLRGSDHGPLDSAAAAATGLTHATALHTSTTGWPYVSLAGGLLLLAAGLLALRHGSRWPAMSGRYDRPGAKPATRRARTAAPAPVDPDRPEDLWKALDRGEDPTD</sequence>
<dbReference type="NCBIfam" id="TIGR02234">
    <property type="entry name" value="trp_oprn_chp"/>
    <property type="match status" value="1"/>
</dbReference>
<keyword evidence="2" id="KW-0472">Membrane</keyword>
<feature type="compositionally biased region" description="Polar residues" evidence="1">
    <location>
        <begin position="1"/>
        <end position="11"/>
    </location>
</feature>
<proteinExistence type="predicted"/>
<name>A0A1H0DSP2_9ACTN</name>
<accession>A0A1H0DSP2</accession>
<organism evidence="3 4">
    <name type="scientific">Actinacidiphila guanduensis</name>
    <dbReference type="NCBI Taxonomy" id="310781"/>
    <lineage>
        <taxon>Bacteria</taxon>
        <taxon>Bacillati</taxon>
        <taxon>Actinomycetota</taxon>
        <taxon>Actinomycetes</taxon>
        <taxon>Kitasatosporales</taxon>
        <taxon>Streptomycetaceae</taxon>
        <taxon>Actinacidiphila</taxon>
    </lineage>
</organism>
<dbReference type="AlphaFoldDB" id="A0A1H0DSP2"/>
<keyword evidence="2" id="KW-1133">Transmembrane helix</keyword>
<feature type="compositionally biased region" description="Basic and acidic residues" evidence="1">
    <location>
        <begin position="340"/>
        <end position="359"/>
    </location>
</feature>
<feature type="transmembrane region" description="Helical" evidence="2">
    <location>
        <begin position="210"/>
        <end position="230"/>
    </location>
</feature>
<feature type="compositionally biased region" description="Gly residues" evidence="1">
    <location>
        <begin position="122"/>
        <end position="134"/>
    </location>
</feature>
<dbReference type="Pfam" id="PF09534">
    <property type="entry name" value="Trp_oprn_chp"/>
    <property type="match status" value="1"/>
</dbReference>
<feature type="compositionally biased region" description="Low complexity" evidence="1">
    <location>
        <begin position="19"/>
        <end position="29"/>
    </location>
</feature>
<feature type="region of interest" description="Disordered" evidence="1">
    <location>
        <begin position="1"/>
        <end position="154"/>
    </location>
</feature>
<dbReference type="InterPro" id="IPR019051">
    <property type="entry name" value="Trp_biosyn_TM_oprn/chp"/>
</dbReference>